<dbReference type="RefSeq" id="WP_068118694.1">
    <property type="nucleotide sequence ID" value="NZ_CCXJ01000149.1"/>
</dbReference>
<evidence type="ECO:0000313" key="1">
    <source>
        <dbReference type="EMBL" id="MDP9823962.1"/>
    </source>
</evidence>
<comment type="caution">
    <text evidence="1">The sequence shown here is derived from an EMBL/GenBank/DDBJ whole genome shotgun (WGS) entry which is preliminary data.</text>
</comment>
<protein>
    <recommendedName>
        <fullName evidence="3">Quercetin 2,3-dioxygenase C-terminal cupin domain-containing protein</fullName>
    </recommendedName>
</protein>
<name>A0ABT9NU60_9ACTN</name>
<dbReference type="Proteomes" id="UP001240447">
    <property type="component" value="Unassembled WGS sequence"/>
</dbReference>
<gene>
    <name evidence="1" type="ORF">J2S59_003771</name>
</gene>
<sequence length="235" mass="25331">MRTVTPDQAVAVVRGYEGNRYTMVDYLGTFADTLPGEQAYLVRQQAPELRPHFHEVDQFQVITAGEGTLGRDRAVAGVLHYTDAYTSYGPICTDPEIGLSYFTLRRQPTTGVNYMPEEREKRAREAGASQHFTVLLDDRCTVGAGLHELARTDRGAAAYGVRLGGGEELRAQTLPTGQAGYVVVLGGVVTGPHGRMPAESLVSFDDTSELQDLRAERGATLAVLLFPCVAVAGAA</sequence>
<proteinExistence type="predicted"/>
<organism evidence="1 2">
    <name type="scientific">Nocardioides massiliensis</name>
    <dbReference type="NCBI Taxonomy" id="1325935"/>
    <lineage>
        <taxon>Bacteria</taxon>
        <taxon>Bacillati</taxon>
        <taxon>Actinomycetota</taxon>
        <taxon>Actinomycetes</taxon>
        <taxon>Propionibacteriales</taxon>
        <taxon>Nocardioidaceae</taxon>
        <taxon>Nocardioides</taxon>
    </lineage>
</organism>
<accession>A0ABT9NU60</accession>
<evidence type="ECO:0000313" key="2">
    <source>
        <dbReference type="Proteomes" id="UP001240447"/>
    </source>
</evidence>
<dbReference type="EMBL" id="JAUSQM010000001">
    <property type="protein sequence ID" value="MDP9823962.1"/>
    <property type="molecule type" value="Genomic_DNA"/>
</dbReference>
<reference evidence="1 2" key="1">
    <citation type="submission" date="2023-07" db="EMBL/GenBank/DDBJ databases">
        <title>Sequencing the genomes of 1000 actinobacteria strains.</title>
        <authorList>
            <person name="Klenk H.-P."/>
        </authorList>
    </citation>
    <scope>NUCLEOTIDE SEQUENCE [LARGE SCALE GENOMIC DNA]</scope>
    <source>
        <strain evidence="1 2">GD13</strain>
    </source>
</reference>
<keyword evidence="2" id="KW-1185">Reference proteome</keyword>
<evidence type="ECO:0008006" key="3">
    <source>
        <dbReference type="Google" id="ProtNLM"/>
    </source>
</evidence>